<evidence type="ECO:0000313" key="2">
    <source>
        <dbReference type="EMBL" id="GAN64143.1"/>
    </source>
</evidence>
<gene>
    <name evidence="2" type="ORF">Abin_053_112</name>
    <name evidence="3" type="ORF">AIN02nite_17440</name>
</gene>
<accession>A0A6N3T868</accession>
<organism evidence="3 5">
    <name type="scientific">Acetobacter indonesiensis</name>
    <dbReference type="NCBI Taxonomy" id="104101"/>
    <lineage>
        <taxon>Bacteria</taxon>
        <taxon>Pseudomonadati</taxon>
        <taxon>Pseudomonadota</taxon>
        <taxon>Alphaproteobacteria</taxon>
        <taxon>Acetobacterales</taxon>
        <taxon>Acetobacteraceae</taxon>
        <taxon>Acetobacter</taxon>
    </lineage>
</organism>
<protein>
    <submittedName>
        <fullName evidence="3">Uncharacterized protein</fullName>
    </submittedName>
</protein>
<dbReference type="EMBL" id="BJXQ01000009">
    <property type="protein sequence ID" value="GEN03719.1"/>
    <property type="molecule type" value="Genomic_DNA"/>
</dbReference>
<evidence type="ECO:0000313" key="4">
    <source>
        <dbReference type="Proteomes" id="UP000032673"/>
    </source>
</evidence>
<proteinExistence type="predicted"/>
<sequence>MLSAGVFRVFAAHVPRHDSVALLGSRGSFQHSDAGMTDTPSSPSSTPRQSAKVADAKADRAARQAAALRANLRRRKQQARTRQEMEADSQSAAPQTDPANGEPPTCP</sequence>
<name>A0A6N3T868_9PROT</name>
<dbReference type="EMBL" id="BAMW01000050">
    <property type="protein sequence ID" value="GAN64143.1"/>
    <property type="molecule type" value="Genomic_DNA"/>
</dbReference>
<evidence type="ECO:0000313" key="3">
    <source>
        <dbReference type="EMBL" id="GEN03719.1"/>
    </source>
</evidence>
<dbReference type="Proteomes" id="UP000032673">
    <property type="component" value="Unassembled WGS sequence"/>
</dbReference>
<feature type="compositionally biased region" description="Low complexity" evidence="1">
    <location>
        <begin position="37"/>
        <end position="53"/>
    </location>
</feature>
<keyword evidence="4" id="KW-1185">Reference proteome</keyword>
<dbReference type="Proteomes" id="UP000321104">
    <property type="component" value="Unassembled WGS sequence"/>
</dbReference>
<feature type="compositionally biased region" description="Polar residues" evidence="1">
    <location>
        <begin position="88"/>
        <end position="98"/>
    </location>
</feature>
<feature type="region of interest" description="Disordered" evidence="1">
    <location>
        <begin position="28"/>
        <end position="107"/>
    </location>
</feature>
<evidence type="ECO:0000256" key="1">
    <source>
        <dbReference type="SAM" id="MobiDB-lite"/>
    </source>
</evidence>
<dbReference type="AlphaFoldDB" id="A0A6N3T868"/>
<comment type="caution">
    <text evidence="3">The sequence shown here is derived from an EMBL/GenBank/DDBJ whole genome shotgun (WGS) entry which is preliminary data.</text>
</comment>
<evidence type="ECO:0000313" key="5">
    <source>
        <dbReference type="Proteomes" id="UP000321104"/>
    </source>
</evidence>
<reference evidence="2 4" key="1">
    <citation type="submission" date="2012-11" db="EMBL/GenBank/DDBJ databases">
        <title>Whole genome sequence of Acetobacter indonesiensis 5H-1.</title>
        <authorList>
            <person name="Azuma Y."/>
            <person name="Higashiura N."/>
            <person name="Hirakawa H."/>
            <person name="Matsushita K."/>
        </authorList>
    </citation>
    <scope>NUCLEOTIDE SEQUENCE [LARGE SCALE GENOMIC DNA]</scope>
    <source>
        <strain evidence="2 4">5H-1</strain>
    </source>
</reference>
<reference evidence="3 5" key="2">
    <citation type="submission" date="2019-07" db="EMBL/GenBank/DDBJ databases">
        <title>Whole genome shotgun sequence of Acetobacter indonesiensis NBRC 16471.</title>
        <authorList>
            <person name="Hosoyama A."/>
            <person name="Uohara A."/>
            <person name="Ohji S."/>
            <person name="Ichikawa N."/>
        </authorList>
    </citation>
    <scope>NUCLEOTIDE SEQUENCE [LARGE SCALE GENOMIC DNA]</scope>
    <source>
        <strain evidence="3 5">NBRC 16471</strain>
    </source>
</reference>